<keyword evidence="4" id="KW-1185">Reference proteome</keyword>
<dbReference type="Pfam" id="PF07589">
    <property type="entry name" value="PEP-CTERM"/>
    <property type="match status" value="1"/>
</dbReference>
<reference evidence="3 4" key="1">
    <citation type="submission" date="2023-07" db="EMBL/GenBank/DDBJ databases">
        <title>Sorghum-associated microbial communities from plants grown in Nebraska, USA.</title>
        <authorList>
            <person name="Schachtman D."/>
        </authorList>
    </citation>
    <scope>NUCLEOTIDE SEQUENCE [LARGE SCALE GENOMIC DNA]</scope>
    <source>
        <strain evidence="3 4">BE313</strain>
    </source>
</reference>
<feature type="chain" id="PRO_5047297446" description="Ice-binding protein C-terminal domain-containing protein" evidence="1">
    <location>
        <begin position="23"/>
        <end position="275"/>
    </location>
</feature>
<name>A0ABU2C7F8_9BURK</name>
<accession>A0ABU2C7F8</accession>
<sequence>MKKFAKFALTALIAGMTMAAQASVVIDDFDVNQGVGQLSDSTADGSGVYNSVVGPVSSILGGERDMFITALTTDGFGAQVTTNVSGGLLKYSTETGSSGRSILKWDGVNGVAGVSTGSEANYLATLNPTGLGGLDLAASGSGFKIKVKESDLGFDFAITVYTDATHWTTLVLSSEAHHNFLPDNTPIDFADFFGVANEAGTILSSGALRFTGTGGSADLSSVGAILATINFTGSEAEIDLQIGDVRTVPEPTSIALFGAALLAMGAVRRRKTEVK</sequence>
<feature type="signal peptide" evidence="1">
    <location>
        <begin position="1"/>
        <end position="22"/>
    </location>
</feature>
<dbReference type="RefSeq" id="WP_310372924.1">
    <property type="nucleotide sequence ID" value="NZ_JAVDXT010000002.1"/>
</dbReference>
<evidence type="ECO:0000256" key="1">
    <source>
        <dbReference type="SAM" id="SignalP"/>
    </source>
</evidence>
<dbReference type="InterPro" id="IPR013424">
    <property type="entry name" value="Ice-binding_C"/>
</dbReference>
<gene>
    <name evidence="3" type="ORF">J2X19_001954</name>
</gene>
<evidence type="ECO:0000259" key="2">
    <source>
        <dbReference type="Pfam" id="PF07589"/>
    </source>
</evidence>
<organism evidence="3 4">
    <name type="scientific">Rhodoferax ferrireducens</name>
    <dbReference type="NCBI Taxonomy" id="192843"/>
    <lineage>
        <taxon>Bacteria</taxon>
        <taxon>Pseudomonadati</taxon>
        <taxon>Pseudomonadota</taxon>
        <taxon>Betaproteobacteria</taxon>
        <taxon>Burkholderiales</taxon>
        <taxon>Comamonadaceae</taxon>
        <taxon>Rhodoferax</taxon>
    </lineage>
</organism>
<proteinExistence type="predicted"/>
<feature type="domain" description="Ice-binding protein C-terminal" evidence="2">
    <location>
        <begin position="247"/>
        <end position="270"/>
    </location>
</feature>
<dbReference type="Proteomes" id="UP001180487">
    <property type="component" value="Unassembled WGS sequence"/>
</dbReference>
<dbReference type="EMBL" id="JAVDXT010000002">
    <property type="protein sequence ID" value="MDR7377275.1"/>
    <property type="molecule type" value="Genomic_DNA"/>
</dbReference>
<dbReference type="NCBIfam" id="TIGR02595">
    <property type="entry name" value="PEP_CTERM"/>
    <property type="match status" value="1"/>
</dbReference>
<comment type="caution">
    <text evidence="3">The sequence shown here is derived from an EMBL/GenBank/DDBJ whole genome shotgun (WGS) entry which is preliminary data.</text>
</comment>
<evidence type="ECO:0000313" key="4">
    <source>
        <dbReference type="Proteomes" id="UP001180487"/>
    </source>
</evidence>
<evidence type="ECO:0000313" key="3">
    <source>
        <dbReference type="EMBL" id="MDR7377275.1"/>
    </source>
</evidence>
<protein>
    <recommendedName>
        <fullName evidence="2">Ice-binding protein C-terminal domain-containing protein</fullName>
    </recommendedName>
</protein>
<keyword evidence="1" id="KW-0732">Signal</keyword>